<dbReference type="RefSeq" id="WP_088485988.1">
    <property type="nucleotide sequence ID" value="NZ_NISI01000017.1"/>
</dbReference>
<evidence type="ECO:0000313" key="5">
    <source>
        <dbReference type="EMBL" id="OWR00567.1"/>
    </source>
</evidence>
<organism evidence="5 6">
    <name type="scientific">Roseateles puraquae</name>
    <dbReference type="NCBI Taxonomy" id="431059"/>
    <lineage>
        <taxon>Bacteria</taxon>
        <taxon>Pseudomonadati</taxon>
        <taxon>Pseudomonadota</taxon>
        <taxon>Betaproteobacteria</taxon>
        <taxon>Burkholderiales</taxon>
        <taxon>Sphaerotilaceae</taxon>
        <taxon>Roseateles</taxon>
    </lineage>
</organism>
<sequence>MPGTLDRAAALLRVMGNVDRLQLLAALQREELCVGQLAQRLDIQQPTLSQQLTVLRQHELVVTRRVGKHIFYRLAPGFAPQLRLALQLAAA</sequence>
<dbReference type="OrthoDB" id="9790747at2"/>
<dbReference type="NCBIfam" id="NF033788">
    <property type="entry name" value="HTH_metalloreg"/>
    <property type="match status" value="1"/>
</dbReference>
<dbReference type="PRINTS" id="PR00778">
    <property type="entry name" value="HTHARSR"/>
</dbReference>
<keyword evidence="3" id="KW-0804">Transcription</keyword>
<accession>A0A254MYT5</accession>
<dbReference type="InterPro" id="IPR011991">
    <property type="entry name" value="ArsR-like_HTH"/>
</dbReference>
<dbReference type="InterPro" id="IPR036388">
    <property type="entry name" value="WH-like_DNA-bd_sf"/>
</dbReference>
<dbReference type="CDD" id="cd00090">
    <property type="entry name" value="HTH_ARSR"/>
    <property type="match status" value="1"/>
</dbReference>
<name>A0A254MYT5_9BURK</name>
<dbReference type="GO" id="GO:0003677">
    <property type="term" value="F:DNA binding"/>
    <property type="evidence" value="ECO:0007669"/>
    <property type="project" value="UniProtKB-KW"/>
</dbReference>
<protein>
    <submittedName>
        <fullName evidence="5">Transcriptional regulator</fullName>
    </submittedName>
</protein>
<evidence type="ECO:0000256" key="3">
    <source>
        <dbReference type="ARBA" id="ARBA00023163"/>
    </source>
</evidence>
<reference evidence="5 6" key="1">
    <citation type="journal article" date="2007" name="Int. J. Syst. Evol. Microbiol.">
        <title>Description of Pelomonas aquatica sp. nov. and Pelomonas puraquae sp. nov., isolated from industrial and haemodialysis water.</title>
        <authorList>
            <person name="Gomila M."/>
            <person name="Bowien B."/>
            <person name="Falsen E."/>
            <person name="Moore E.R."/>
            <person name="Lalucat J."/>
        </authorList>
    </citation>
    <scope>NUCLEOTIDE SEQUENCE [LARGE SCALE GENOMIC DNA]</scope>
    <source>
        <strain evidence="5 6">CCUG 52769</strain>
    </source>
</reference>
<keyword evidence="1" id="KW-0805">Transcription regulation</keyword>
<dbReference type="GO" id="GO:0003700">
    <property type="term" value="F:DNA-binding transcription factor activity"/>
    <property type="evidence" value="ECO:0007669"/>
    <property type="project" value="InterPro"/>
</dbReference>
<gene>
    <name evidence="5" type="ORF">CDO81_25050</name>
</gene>
<keyword evidence="6" id="KW-1185">Reference proteome</keyword>
<evidence type="ECO:0000256" key="1">
    <source>
        <dbReference type="ARBA" id="ARBA00023015"/>
    </source>
</evidence>
<dbReference type="InterPro" id="IPR036390">
    <property type="entry name" value="WH_DNA-bd_sf"/>
</dbReference>
<dbReference type="Gene3D" id="1.10.10.10">
    <property type="entry name" value="Winged helix-like DNA-binding domain superfamily/Winged helix DNA-binding domain"/>
    <property type="match status" value="1"/>
</dbReference>
<dbReference type="InterPro" id="IPR051011">
    <property type="entry name" value="Metal_resp_trans_reg"/>
</dbReference>
<dbReference type="PANTHER" id="PTHR43132">
    <property type="entry name" value="ARSENICAL RESISTANCE OPERON REPRESSOR ARSR-RELATED"/>
    <property type="match status" value="1"/>
</dbReference>
<dbReference type="EMBL" id="NISI01000017">
    <property type="protein sequence ID" value="OWR00567.1"/>
    <property type="molecule type" value="Genomic_DNA"/>
</dbReference>
<dbReference type="SMART" id="SM00418">
    <property type="entry name" value="HTH_ARSR"/>
    <property type="match status" value="1"/>
</dbReference>
<keyword evidence="2" id="KW-0238">DNA-binding</keyword>
<dbReference type="Proteomes" id="UP000197446">
    <property type="component" value="Unassembled WGS sequence"/>
</dbReference>
<dbReference type="Pfam" id="PF01022">
    <property type="entry name" value="HTH_5"/>
    <property type="match status" value="1"/>
</dbReference>
<comment type="caution">
    <text evidence="5">The sequence shown here is derived from an EMBL/GenBank/DDBJ whole genome shotgun (WGS) entry which is preliminary data.</text>
</comment>
<dbReference type="InterPro" id="IPR001845">
    <property type="entry name" value="HTH_ArsR_DNA-bd_dom"/>
</dbReference>
<evidence type="ECO:0000256" key="2">
    <source>
        <dbReference type="ARBA" id="ARBA00023125"/>
    </source>
</evidence>
<dbReference type="SUPFAM" id="SSF46785">
    <property type="entry name" value="Winged helix' DNA-binding domain"/>
    <property type="match status" value="1"/>
</dbReference>
<evidence type="ECO:0000259" key="4">
    <source>
        <dbReference type="PROSITE" id="PS50987"/>
    </source>
</evidence>
<dbReference type="PANTHER" id="PTHR43132:SF2">
    <property type="entry name" value="ARSENICAL RESISTANCE OPERON REPRESSOR ARSR-RELATED"/>
    <property type="match status" value="1"/>
</dbReference>
<proteinExistence type="predicted"/>
<evidence type="ECO:0000313" key="6">
    <source>
        <dbReference type="Proteomes" id="UP000197446"/>
    </source>
</evidence>
<feature type="domain" description="HTH arsR-type" evidence="4">
    <location>
        <begin position="1"/>
        <end position="91"/>
    </location>
</feature>
<dbReference type="PROSITE" id="PS50987">
    <property type="entry name" value="HTH_ARSR_2"/>
    <property type="match status" value="1"/>
</dbReference>
<dbReference type="AlphaFoldDB" id="A0A254MYT5"/>